<proteinExistence type="predicted"/>
<dbReference type="Proteomes" id="UP000642809">
    <property type="component" value="Unassembled WGS sequence"/>
</dbReference>
<evidence type="ECO:0000313" key="1">
    <source>
        <dbReference type="EMBL" id="GHB38008.1"/>
    </source>
</evidence>
<keyword evidence="2" id="KW-1185">Reference proteome</keyword>
<sequence>MEESDTKQDFSFGVVDSLDVDVLGSLMLVDVSPKGKHFVFFDFSSRGFVFTDDSGEVPHAFSKTGDIPDAHGFLLEFPGFVDENSIALSGMNGIFLYDLKGNMLQRLAHPESLEGASTMSFVGKGMETTRIGGKTFLLSNSVRTRGTYPGEQQFYDSFKALELIDIDRGEFLEIVPFEKGSRFLDGNGYFASDYAPALEAVGDKLYIALGGDPKLYVYTLGSDGAILEKSVSLDIPGFEKLPITSRDEFYEGAMSVKTSTPSLRNIHVVDEYVLIQYYGGFSENKEKEINALMGSGDSKGFLELYNRYEKEVSKGILVLDRKNLHIVGNVPLPEGVNNAGFASSGDYLWMERSGSKEKEEDFLRIYKVKLQKHD</sequence>
<comment type="caution">
    <text evidence="1">The sequence shown here is derived from an EMBL/GenBank/DDBJ whole genome shotgun (WGS) entry which is preliminary data.</text>
</comment>
<dbReference type="SUPFAM" id="SSF50969">
    <property type="entry name" value="YVTN repeat-like/Quinoprotein amine dehydrogenase"/>
    <property type="match status" value="1"/>
</dbReference>
<reference evidence="1" key="1">
    <citation type="journal article" date="2014" name="Int. J. Syst. Evol. Microbiol.">
        <title>Complete genome sequence of Corynebacterium casei LMG S-19264T (=DSM 44701T), isolated from a smear-ripened cheese.</title>
        <authorList>
            <consortium name="US DOE Joint Genome Institute (JGI-PGF)"/>
            <person name="Walter F."/>
            <person name="Albersmeier A."/>
            <person name="Kalinowski J."/>
            <person name="Ruckert C."/>
        </authorList>
    </citation>
    <scope>NUCLEOTIDE SEQUENCE</scope>
    <source>
        <strain evidence="1">KCTC 23224</strain>
    </source>
</reference>
<name>A0A8J3G5Q7_9BACT</name>
<dbReference type="EMBL" id="BMYF01000010">
    <property type="protein sequence ID" value="GHB38008.1"/>
    <property type="molecule type" value="Genomic_DNA"/>
</dbReference>
<protein>
    <submittedName>
        <fullName evidence="1">Uncharacterized protein</fullName>
    </submittedName>
</protein>
<gene>
    <name evidence="1" type="ORF">GCM10008106_19050</name>
</gene>
<evidence type="ECO:0000313" key="2">
    <source>
        <dbReference type="Proteomes" id="UP000642809"/>
    </source>
</evidence>
<dbReference type="AlphaFoldDB" id="A0A8J3G5Q7"/>
<reference evidence="1" key="2">
    <citation type="submission" date="2020-09" db="EMBL/GenBank/DDBJ databases">
        <authorList>
            <person name="Sun Q."/>
            <person name="Kim S."/>
        </authorList>
    </citation>
    <scope>NUCLEOTIDE SEQUENCE</scope>
    <source>
        <strain evidence="1">KCTC 23224</strain>
    </source>
</reference>
<accession>A0A8J3G5Q7</accession>
<organism evidence="1 2">
    <name type="scientific">Mongoliitalea lutea</name>
    <dbReference type="NCBI Taxonomy" id="849756"/>
    <lineage>
        <taxon>Bacteria</taxon>
        <taxon>Pseudomonadati</taxon>
        <taxon>Bacteroidota</taxon>
        <taxon>Cytophagia</taxon>
        <taxon>Cytophagales</taxon>
        <taxon>Cyclobacteriaceae</taxon>
        <taxon>Mongoliitalea</taxon>
    </lineage>
</organism>
<dbReference type="InterPro" id="IPR011044">
    <property type="entry name" value="Quino_amine_DH_bsu"/>
</dbReference>